<name>A0A916S521_9HYPH</name>
<evidence type="ECO:0000313" key="4">
    <source>
        <dbReference type="EMBL" id="GGA83204.1"/>
    </source>
</evidence>
<keyword evidence="5" id="KW-1185">Reference proteome</keyword>
<reference evidence="4" key="2">
    <citation type="submission" date="2020-09" db="EMBL/GenBank/DDBJ databases">
        <authorList>
            <person name="Sun Q."/>
            <person name="Zhou Y."/>
        </authorList>
    </citation>
    <scope>NUCLEOTIDE SEQUENCE</scope>
    <source>
        <strain evidence="4">CGMCC 1.15082</strain>
    </source>
</reference>
<gene>
    <name evidence="4" type="ORF">GCM10011491_08310</name>
</gene>
<dbReference type="Gene3D" id="3.40.190.10">
    <property type="entry name" value="Periplasmic binding protein-like II"/>
    <property type="match status" value="2"/>
</dbReference>
<evidence type="ECO:0000313" key="5">
    <source>
        <dbReference type="Proteomes" id="UP000646478"/>
    </source>
</evidence>
<dbReference type="GO" id="GO:0042597">
    <property type="term" value="C:periplasmic space"/>
    <property type="evidence" value="ECO:0007669"/>
    <property type="project" value="UniProtKB-SubCell"/>
</dbReference>
<evidence type="ECO:0000256" key="2">
    <source>
        <dbReference type="ARBA" id="ARBA00008520"/>
    </source>
</evidence>
<dbReference type="PROSITE" id="PS51318">
    <property type="entry name" value="TAT"/>
    <property type="match status" value="1"/>
</dbReference>
<dbReference type="InterPro" id="IPR006311">
    <property type="entry name" value="TAT_signal"/>
</dbReference>
<dbReference type="PANTHER" id="PTHR43649">
    <property type="entry name" value="ARABINOSE-BINDING PROTEIN-RELATED"/>
    <property type="match status" value="1"/>
</dbReference>
<dbReference type="AlphaFoldDB" id="A0A916S521"/>
<dbReference type="NCBIfam" id="TIGR01409">
    <property type="entry name" value="TAT_signal_seq"/>
    <property type="match status" value="1"/>
</dbReference>
<evidence type="ECO:0000256" key="3">
    <source>
        <dbReference type="ARBA" id="ARBA00022764"/>
    </source>
</evidence>
<protein>
    <submittedName>
        <fullName evidence="4">ABC transporter substrate-binding protein</fullName>
    </submittedName>
</protein>
<dbReference type="RefSeq" id="WP_188821731.1">
    <property type="nucleotide sequence ID" value="NZ_BMHH01000002.1"/>
</dbReference>
<reference evidence="4" key="1">
    <citation type="journal article" date="2014" name="Int. J. Syst. Evol. Microbiol.">
        <title>Complete genome sequence of Corynebacterium casei LMG S-19264T (=DSM 44701T), isolated from a smear-ripened cheese.</title>
        <authorList>
            <consortium name="US DOE Joint Genome Institute (JGI-PGF)"/>
            <person name="Walter F."/>
            <person name="Albersmeier A."/>
            <person name="Kalinowski J."/>
            <person name="Ruckert C."/>
        </authorList>
    </citation>
    <scope>NUCLEOTIDE SEQUENCE</scope>
    <source>
        <strain evidence="4">CGMCC 1.15082</strain>
    </source>
</reference>
<sequence length="424" mass="46854">MAFTKRFLSPTRRSFLKGAGIASAAAITSGLPIPAIGQVQEINVISAENNAKALEALKKIADDFSRQAGTKVVINNMDHEAHKTAIRNYLVAGAPDVCFWFSGNRMRTFVKRGLFDDISDLFEKEKYRDVLGASMGAVTVDGKQYGLPTGGTLWGMFYRKDVFEQNGLMVPGTAEEFSAYSSKAKAAGLTPVAIGTKELWPAAGWFDQMNLRINGLEKHMALMDGQMSYLDPTLTPVFDQWEAMIKQDVFTPNHTSFGWQEAAALLAQKKAGMMNLGAFLRAAFGEADLPQLAFAPFPILDANVPRFEEFSLNSIHIPAKGKNKQGAREFLAYFYRPENLAAYLEPGGNVPPRNDLPPSKDPLVNAAVESLKEVKGTSQYYDRDSDPDMAQAGLVGFQEFMAKPDRRQAILERLEATRKRIYKI</sequence>
<comment type="subcellular location">
    <subcellularLocation>
        <location evidence="1">Periplasm</location>
    </subcellularLocation>
</comment>
<evidence type="ECO:0000256" key="1">
    <source>
        <dbReference type="ARBA" id="ARBA00004418"/>
    </source>
</evidence>
<accession>A0A916S521</accession>
<dbReference type="Proteomes" id="UP000646478">
    <property type="component" value="Unassembled WGS sequence"/>
</dbReference>
<dbReference type="PANTHER" id="PTHR43649:SF14">
    <property type="entry name" value="BLR3389 PROTEIN"/>
    <property type="match status" value="1"/>
</dbReference>
<proteinExistence type="inferred from homology"/>
<dbReference type="InterPro" id="IPR050490">
    <property type="entry name" value="Bact_solute-bd_prot1"/>
</dbReference>
<dbReference type="EMBL" id="BMHH01000002">
    <property type="protein sequence ID" value="GGA83204.1"/>
    <property type="molecule type" value="Genomic_DNA"/>
</dbReference>
<comment type="caution">
    <text evidence="4">The sequence shown here is derived from an EMBL/GenBank/DDBJ whole genome shotgun (WGS) entry which is preliminary data.</text>
</comment>
<comment type="similarity">
    <text evidence="2">Belongs to the bacterial solute-binding protein 1 family.</text>
</comment>
<organism evidence="4 5">
    <name type="scientific">Brucella endophytica</name>
    <dbReference type="NCBI Taxonomy" id="1963359"/>
    <lineage>
        <taxon>Bacteria</taxon>
        <taxon>Pseudomonadati</taxon>
        <taxon>Pseudomonadota</taxon>
        <taxon>Alphaproteobacteria</taxon>
        <taxon>Hyphomicrobiales</taxon>
        <taxon>Brucellaceae</taxon>
        <taxon>Brucella/Ochrobactrum group</taxon>
        <taxon>Brucella</taxon>
    </lineage>
</organism>
<dbReference type="InterPro" id="IPR019546">
    <property type="entry name" value="TAT_signal_bac_arc"/>
</dbReference>
<dbReference type="Pfam" id="PF01547">
    <property type="entry name" value="SBP_bac_1"/>
    <property type="match status" value="1"/>
</dbReference>
<keyword evidence="3" id="KW-0574">Periplasm</keyword>
<dbReference type="InterPro" id="IPR006059">
    <property type="entry name" value="SBP"/>
</dbReference>
<dbReference type="SUPFAM" id="SSF53850">
    <property type="entry name" value="Periplasmic binding protein-like II"/>
    <property type="match status" value="1"/>
</dbReference>